<feature type="transmembrane region" description="Helical" evidence="5">
    <location>
        <begin position="12"/>
        <end position="34"/>
    </location>
</feature>
<feature type="transmembrane region" description="Helical" evidence="5">
    <location>
        <begin position="97"/>
        <end position="113"/>
    </location>
</feature>
<dbReference type="GO" id="GO:0016874">
    <property type="term" value="F:ligase activity"/>
    <property type="evidence" value="ECO:0007669"/>
    <property type="project" value="UniProtKB-KW"/>
</dbReference>
<dbReference type="PANTHER" id="PTHR37422">
    <property type="entry name" value="TEICHURONIC ACID BIOSYNTHESIS PROTEIN TUAE"/>
    <property type="match status" value="1"/>
</dbReference>
<feature type="transmembrane region" description="Helical" evidence="5">
    <location>
        <begin position="363"/>
        <end position="396"/>
    </location>
</feature>
<organism evidence="7 8">
    <name type="scientific">Scytonema hofmannii FACHB-248</name>
    <dbReference type="NCBI Taxonomy" id="1842502"/>
    <lineage>
        <taxon>Bacteria</taxon>
        <taxon>Bacillati</taxon>
        <taxon>Cyanobacteriota</taxon>
        <taxon>Cyanophyceae</taxon>
        <taxon>Nostocales</taxon>
        <taxon>Scytonemataceae</taxon>
        <taxon>Scytonema</taxon>
    </lineage>
</organism>
<sequence>MTKFIRLAEKIFIILGLSFFSGIFGVESLGLVVAQPVITLIRFLVWGMSSILICASWKSTIITVRRNNLVSILTGLLFFSFIWSEFPDFTLFNARDIWMMTSFGLYFAIRFNLKEQVKLLALSFFIGIFLSIIVALGFPDIGIHGADVIELLGAWKGVYGHKNVLGSMMVLSSLTFLLLPKNTSFLYKWTGFILSVVLIVLSTSKTSLVISFLLILTVNFYKNFRWQGKISIVFANIGIMILACLAVLVLTYWIELLTGLGKDPSLTGRTPLWGYALIRLVERPLLGYGRGAFWAPNSQYAAQIGETILPGWIPPYAHNGFIDLALDVGLIGLSLFLISYFRSFFSALKQAYATKNPEKLWSFVYLVFLALNNVTESVLLYGANLYWVLFITVVFTREEK</sequence>
<evidence type="ECO:0000256" key="5">
    <source>
        <dbReference type="SAM" id="Phobius"/>
    </source>
</evidence>
<evidence type="ECO:0000259" key="6">
    <source>
        <dbReference type="Pfam" id="PF04932"/>
    </source>
</evidence>
<keyword evidence="4 5" id="KW-0472">Membrane</keyword>
<dbReference type="EMBL" id="JACJTA010000005">
    <property type="protein sequence ID" value="MBD2603766.1"/>
    <property type="molecule type" value="Genomic_DNA"/>
</dbReference>
<dbReference type="Proteomes" id="UP000660380">
    <property type="component" value="Unassembled WGS sequence"/>
</dbReference>
<dbReference type="PANTHER" id="PTHR37422:SF13">
    <property type="entry name" value="LIPOPOLYSACCHARIDE BIOSYNTHESIS PROTEIN PA4999-RELATED"/>
    <property type="match status" value="1"/>
</dbReference>
<evidence type="ECO:0000256" key="3">
    <source>
        <dbReference type="ARBA" id="ARBA00022989"/>
    </source>
</evidence>
<feature type="transmembrane region" description="Helical" evidence="5">
    <location>
        <begin position="324"/>
        <end position="343"/>
    </location>
</feature>
<keyword evidence="3 5" id="KW-1133">Transmembrane helix</keyword>
<comment type="subcellular location">
    <subcellularLocation>
        <location evidence="1">Membrane</location>
        <topology evidence="1">Multi-pass membrane protein</topology>
    </subcellularLocation>
</comment>
<name>A0ABR8GKP7_9CYAN</name>
<dbReference type="RefSeq" id="WP_051503004.1">
    <property type="nucleotide sequence ID" value="NZ_JACJTA010000005.1"/>
</dbReference>
<reference evidence="7 8" key="1">
    <citation type="journal article" date="2020" name="ISME J.">
        <title>Comparative genomics reveals insights into cyanobacterial evolution and habitat adaptation.</title>
        <authorList>
            <person name="Chen M.Y."/>
            <person name="Teng W.K."/>
            <person name="Zhao L."/>
            <person name="Hu C.X."/>
            <person name="Zhou Y.K."/>
            <person name="Han B.P."/>
            <person name="Song L.R."/>
            <person name="Shu W.S."/>
        </authorList>
    </citation>
    <scope>NUCLEOTIDE SEQUENCE [LARGE SCALE GENOMIC DNA]</scope>
    <source>
        <strain evidence="7 8">FACHB-248</strain>
    </source>
</reference>
<dbReference type="InterPro" id="IPR007016">
    <property type="entry name" value="O-antigen_ligase-rel_domated"/>
</dbReference>
<keyword evidence="8" id="KW-1185">Reference proteome</keyword>
<comment type="caution">
    <text evidence="7">The sequence shown here is derived from an EMBL/GenBank/DDBJ whole genome shotgun (WGS) entry which is preliminary data.</text>
</comment>
<feature type="transmembrane region" description="Helical" evidence="5">
    <location>
        <begin position="230"/>
        <end position="254"/>
    </location>
</feature>
<feature type="transmembrane region" description="Helical" evidence="5">
    <location>
        <begin position="69"/>
        <end position="85"/>
    </location>
</feature>
<evidence type="ECO:0000256" key="4">
    <source>
        <dbReference type="ARBA" id="ARBA00023136"/>
    </source>
</evidence>
<feature type="transmembrane region" description="Helical" evidence="5">
    <location>
        <begin position="191"/>
        <end position="218"/>
    </location>
</feature>
<dbReference type="Pfam" id="PF04932">
    <property type="entry name" value="Wzy_C"/>
    <property type="match status" value="1"/>
</dbReference>
<keyword evidence="2 5" id="KW-0812">Transmembrane</keyword>
<gene>
    <name evidence="7" type="ORF">H6G81_04280</name>
</gene>
<keyword evidence="7" id="KW-0436">Ligase</keyword>
<feature type="domain" description="O-antigen ligase-related" evidence="6">
    <location>
        <begin position="191"/>
        <end position="337"/>
    </location>
</feature>
<feature type="transmembrane region" description="Helical" evidence="5">
    <location>
        <begin position="120"/>
        <end position="138"/>
    </location>
</feature>
<evidence type="ECO:0000256" key="1">
    <source>
        <dbReference type="ARBA" id="ARBA00004141"/>
    </source>
</evidence>
<evidence type="ECO:0000256" key="2">
    <source>
        <dbReference type="ARBA" id="ARBA00022692"/>
    </source>
</evidence>
<feature type="transmembrane region" description="Helical" evidence="5">
    <location>
        <begin position="40"/>
        <end position="57"/>
    </location>
</feature>
<evidence type="ECO:0000313" key="8">
    <source>
        <dbReference type="Proteomes" id="UP000660380"/>
    </source>
</evidence>
<dbReference type="InterPro" id="IPR051533">
    <property type="entry name" value="WaaL-like"/>
</dbReference>
<accession>A0ABR8GKP7</accession>
<protein>
    <submittedName>
        <fullName evidence="7">O-antigen ligase family protein</fullName>
    </submittedName>
</protein>
<proteinExistence type="predicted"/>
<evidence type="ECO:0000313" key="7">
    <source>
        <dbReference type="EMBL" id="MBD2603766.1"/>
    </source>
</evidence>